<feature type="compositionally biased region" description="Polar residues" evidence="2">
    <location>
        <begin position="449"/>
        <end position="461"/>
    </location>
</feature>
<evidence type="ECO:0000313" key="4">
    <source>
        <dbReference type="Proteomes" id="UP000694044"/>
    </source>
</evidence>
<feature type="region of interest" description="Disordered" evidence="2">
    <location>
        <begin position="445"/>
        <end position="506"/>
    </location>
</feature>
<keyword evidence="4" id="KW-1185">Reference proteome</keyword>
<name>A0A8T1W8U7_9STRA</name>
<feature type="coiled-coil region" evidence="1">
    <location>
        <begin position="155"/>
        <end position="196"/>
    </location>
</feature>
<comment type="caution">
    <text evidence="3">The sequence shown here is derived from an EMBL/GenBank/DDBJ whole genome shotgun (WGS) entry which is preliminary data.</text>
</comment>
<evidence type="ECO:0000313" key="3">
    <source>
        <dbReference type="EMBL" id="KAG7390402.1"/>
    </source>
</evidence>
<protein>
    <submittedName>
        <fullName evidence="3">Uncharacterized protein</fullName>
    </submittedName>
</protein>
<evidence type="ECO:0000256" key="2">
    <source>
        <dbReference type="SAM" id="MobiDB-lite"/>
    </source>
</evidence>
<feature type="compositionally biased region" description="Polar residues" evidence="2">
    <location>
        <begin position="342"/>
        <end position="356"/>
    </location>
</feature>
<gene>
    <name evidence="3" type="ORF">PHYPSEUDO_007925</name>
</gene>
<accession>A0A8T1W8U7</accession>
<keyword evidence="1" id="KW-0175">Coiled coil</keyword>
<feature type="compositionally biased region" description="Polar residues" evidence="2">
    <location>
        <begin position="390"/>
        <end position="409"/>
    </location>
</feature>
<sequence>MAALIEVGELHENLDGDDGRFQQQVHSSEEAEALGRSYVCSMSSAIDLECPVDSDHADFTLNVQHYLSRIVDELHLISAWSSSVYQRQQAQTAVDPVSIETGKRSDDSSFAAMARLAVVTDIELMRRDVTKAQLELFQRCTSQMAYVESEASAARSKQDTRYNELKQRMDDKERVLEQHTQSIQALEKARAESDAQTRSLVSALRQVQQQSATHPTRLSALEKALATATTAQFTLEQEAQTLQRRVESFETAHQLQVESTRRAADDSLTGLRSANSQLSAKMKVLRLEMQELGDSTQKRMQQLLKTLSSVAANAPGKPMAMPATAAAPRRPSVVSPRTPRSGGNSHLSQPVTSSESLDGGGSAQTGTDAVVATDCFIYAKAALPHRHAISETNTTTKKTVAPSTGSSRAVTRPPGANVASDTRSIANLLTVQPSVMSVPLGYEDAARPATSTEPRKGSTNVTDRHDPLISMKRGTHRHNSLPDVNLSATQGPLSPKPQASRLHTKL</sequence>
<dbReference type="Proteomes" id="UP000694044">
    <property type="component" value="Unassembled WGS sequence"/>
</dbReference>
<dbReference type="AlphaFoldDB" id="A0A8T1W8U7"/>
<dbReference type="EMBL" id="JAGDFM010000032">
    <property type="protein sequence ID" value="KAG7390402.1"/>
    <property type="molecule type" value="Genomic_DNA"/>
</dbReference>
<reference evidence="3" key="1">
    <citation type="submission" date="2021-02" db="EMBL/GenBank/DDBJ databases">
        <authorList>
            <person name="Palmer J.M."/>
        </authorList>
    </citation>
    <scope>NUCLEOTIDE SEQUENCE</scope>
    <source>
        <strain evidence="3">SCRP734</strain>
    </source>
</reference>
<proteinExistence type="predicted"/>
<feature type="region of interest" description="Disordered" evidence="2">
    <location>
        <begin position="389"/>
        <end position="419"/>
    </location>
</feature>
<feature type="compositionally biased region" description="Low complexity" evidence="2">
    <location>
        <begin position="314"/>
        <end position="341"/>
    </location>
</feature>
<dbReference type="OrthoDB" id="168299at2759"/>
<feature type="region of interest" description="Disordered" evidence="2">
    <location>
        <begin position="313"/>
        <end position="365"/>
    </location>
</feature>
<evidence type="ECO:0000256" key="1">
    <source>
        <dbReference type="SAM" id="Coils"/>
    </source>
</evidence>
<organism evidence="3 4">
    <name type="scientific">Phytophthora pseudosyringae</name>
    <dbReference type="NCBI Taxonomy" id="221518"/>
    <lineage>
        <taxon>Eukaryota</taxon>
        <taxon>Sar</taxon>
        <taxon>Stramenopiles</taxon>
        <taxon>Oomycota</taxon>
        <taxon>Peronosporomycetes</taxon>
        <taxon>Peronosporales</taxon>
        <taxon>Peronosporaceae</taxon>
        <taxon>Phytophthora</taxon>
    </lineage>
</organism>